<keyword evidence="12 17" id="KW-0472">Membrane</keyword>
<dbReference type="GO" id="GO:0020037">
    <property type="term" value="F:heme binding"/>
    <property type="evidence" value="ECO:0007669"/>
    <property type="project" value="InterPro"/>
</dbReference>
<evidence type="ECO:0000256" key="12">
    <source>
        <dbReference type="ARBA" id="ARBA00023136"/>
    </source>
</evidence>
<comment type="caution">
    <text evidence="18">The sequence shown here is derived from an EMBL/GenBank/DDBJ whole genome shotgun (WGS) entry which is preliminary data.</text>
</comment>
<dbReference type="GeneID" id="81373283"/>
<comment type="pathway">
    <text evidence="3">Secondary metabolite biosynthesis.</text>
</comment>
<dbReference type="RefSeq" id="XP_056484923.1">
    <property type="nucleotide sequence ID" value="XM_056634303.1"/>
</dbReference>
<dbReference type="InterPro" id="IPR001128">
    <property type="entry name" value="Cyt_P450"/>
</dbReference>
<name>A0A9X0B3W1_9EURO</name>
<proteinExistence type="inferred from homology"/>
<dbReference type="CDD" id="cd11061">
    <property type="entry name" value="CYP67-like"/>
    <property type="match status" value="1"/>
</dbReference>
<evidence type="ECO:0000256" key="4">
    <source>
        <dbReference type="ARBA" id="ARBA00010617"/>
    </source>
</evidence>
<evidence type="ECO:0000313" key="19">
    <source>
        <dbReference type="Proteomes" id="UP001147747"/>
    </source>
</evidence>
<evidence type="ECO:0000256" key="13">
    <source>
        <dbReference type="ARBA" id="ARBA00068045"/>
    </source>
</evidence>
<reference evidence="18" key="2">
    <citation type="journal article" date="2023" name="IMA Fungus">
        <title>Comparative genomic study of the Penicillium genus elucidates a diverse pangenome and 15 lateral gene transfer events.</title>
        <authorList>
            <person name="Petersen C."/>
            <person name="Sorensen T."/>
            <person name="Nielsen M.R."/>
            <person name="Sondergaard T.E."/>
            <person name="Sorensen J.L."/>
            <person name="Fitzpatrick D.A."/>
            <person name="Frisvad J.C."/>
            <person name="Nielsen K.L."/>
        </authorList>
    </citation>
    <scope>NUCLEOTIDE SEQUENCE</scope>
    <source>
        <strain evidence="18">IBT 29677</strain>
    </source>
</reference>
<feature type="transmembrane region" description="Helical" evidence="17">
    <location>
        <begin position="6"/>
        <end position="28"/>
    </location>
</feature>
<dbReference type="SUPFAM" id="SSF48264">
    <property type="entry name" value="Cytochrome P450"/>
    <property type="match status" value="1"/>
</dbReference>
<dbReference type="InterPro" id="IPR017972">
    <property type="entry name" value="Cyt_P450_CS"/>
</dbReference>
<keyword evidence="6 17" id="KW-0812">Transmembrane</keyword>
<dbReference type="AlphaFoldDB" id="A0A9X0B3W1"/>
<dbReference type="PRINTS" id="PR00385">
    <property type="entry name" value="P450"/>
</dbReference>
<evidence type="ECO:0000256" key="1">
    <source>
        <dbReference type="ARBA" id="ARBA00001971"/>
    </source>
</evidence>
<evidence type="ECO:0000256" key="16">
    <source>
        <dbReference type="RuleBase" id="RU000461"/>
    </source>
</evidence>
<comment type="cofactor">
    <cofactor evidence="1 15">
        <name>heme</name>
        <dbReference type="ChEBI" id="CHEBI:30413"/>
    </cofactor>
</comment>
<evidence type="ECO:0000256" key="17">
    <source>
        <dbReference type="SAM" id="Phobius"/>
    </source>
</evidence>
<dbReference type="FunFam" id="1.10.630.10:FF:000063">
    <property type="entry name" value="Cytochrome P450 monooxygenase"/>
    <property type="match status" value="1"/>
</dbReference>
<dbReference type="PRINTS" id="PR00463">
    <property type="entry name" value="EP450I"/>
</dbReference>
<reference evidence="18" key="1">
    <citation type="submission" date="2022-12" db="EMBL/GenBank/DDBJ databases">
        <authorList>
            <person name="Petersen C."/>
        </authorList>
    </citation>
    <scope>NUCLEOTIDE SEQUENCE</scope>
    <source>
        <strain evidence="18">IBT 29677</strain>
    </source>
</reference>
<dbReference type="InterPro" id="IPR036396">
    <property type="entry name" value="Cyt_P450_sf"/>
</dbReference>
<protein>
    <recommendedName>
        <fullName evidence="13">Cytochrome P450 monooxygenase poxM</fullName>
    </recommendedName>
    <alternativeName>
        <fullName evidence="14">Oxaleimides biosynthesis cluster protein M</fullName>
    </alternativeName>
</protein>
<accession>A0A9X0B3W1</accession>
<evidence type="ECO:0000256" key="15">
    <source>
        <dbReference type="PIRSR" id="PIRSR602401-1"/>
    </source>
</evidence>
<comment type="similarity">
    <text evidence="4 16">Belongs to the cytochrome P450 family.</text>
</comment>
<keyword evidence="10 15" id="KW-0408">Iron</keyword>
<evidence type="ECO:0000256" key="14">
    <source>
        <dbReference type="ARBA" id="ARBA00081244"/>
    </source>
</evidence>
<keyword evidence="5 15" id="KW-0349">Heme</keyword>
<dbReference type="EMBL" id="JAPZBU010000009">
    <property type="protein sequence ID" value="KAJ5387125.1"/>
    <property type="molecule type" value="Genomic_DNA"/>
</dbReference>
<keyword evidence="11 16" id="KW-0503">Monooxygenase</keyword>
<dbReference type="InterPro" id="IPR050121">
    <property type="entry name" value="Cytochrome_P450_monoxygenase"/>
</dbReference>
<feature type="binding site" description="axial binding residue" evidence="15">
    <location>
        <position position="448"/>
    </location>
    <ligand>
        <name>heme</name>
        <dbReference type="ChEBI" id="CHEBI:30413"/>
    </ligand>
    <ligandPart>
        <name>Fe</name>
        <dbReference type="ChEBI" id="CHEBI:18248"/>
    </ligandPart>
</feature>
<evidence type="ECO:0000313" key="18">
    <source>
        <dbReference type="EMBL" id="KAJ5387125.1"/>
    </source>
</evidence>
<evidence type="ECO:0000256" key="5">
    <source>
        <dbReference type="ARBA" id="ARBA00022617"/>
    </source>
</evidence>
<dbReference type="Pfam" id="PF00067">
    <property type="entry name" value="p450"/>
    <property type="match status" value="1"/>
</dbReference>
<evidence type="ECO:0000256" key="7">
    <source>
        <dbReference type="ARBA" id="ARBA00022723"/>
    </source>
</evidence>
<evidence type="ECO:0000256" key="3">
    <source>
        <dbReference type="ARBA" id="ARBA00005179"/>
    </source>
</evidence>
<keyword evidence="8 17" id="KW-1133">Transmembrane helix</keyword>
<gene>
    <name evidence="18" type="ORF">N7509_009666</name>
</gene>
<evidence type="ECO:0000256" key="2">
    <source>
        <dbReference type="ARBA" id="ARBA00004370"/>
    </source>
</evidence>
<dbReference type="GO" id="GO:0005506">
    <property type="term" value="F:iron ion binding"/>
    <property type="evidence" value="ECO:0007669"/>
    <property type="project" value="InterPro"/>
</dbReference>
<sequence>MYYPSYLFPLVSGVLGITFLCWVIYTLYFHPLAKYPGPFLAKFTTLYAAYHGWKGDIHLDIWACHQRYGDTIRYKPNSVIFNTVEALHLIYRRPGGIVKSKVYEPMVHRAPNTFTIRGGKEHAKRRRIMAQGLSDKALREYEPRIIKHIDKFLQVMIDDSTTSDAWSEPKNMAQWCNYLSFDIMADVVFGAKYNLLGEQRFRYVCDAIDASNVRMGTLVQAGRWGSMKIEKYLFRKAIFGRNRFVRFVTKLVQMRLSPTSVNDAADVPDVFHRLRDAKDPVTGAGFTLDEIAAESTTLIVAGSDTTSTSISAVLFYLAHHQDVYEKVTAEVRGKFSSVDEIRSGSALASCQFLQACVNEAFRMSPAVGSCLFREVVNNPITIDGQTIPTGYDVGVGIYSIHHSPKYFETPFDFDPNRWLEGTEQKDTKESLDRGLAVMNPFSLGTRSCLGKGLATVEIHLMLAFLFYTYDFQLADGALGRIGEGGPGEGMHRHRAHEYQLHDHITSQKEGPYLQFKIREQD</sequence>
<dbReference type="Gene3D" id="1.10.630.10">
    <property type="entry name" value="Cytochrome P450"/>
    <property type="match status" value="1"/>
</dbReference>
<keyword evidence="7 15" id="KW-0479">Metal-binding</keyword>
<dbReference type="GO" id="GO:1902181">
    <property type="term" value="P:verruculogen biosynthetic process"/>
    <property type="evidence" value="ECO:0007669"/>
    <property type="project" value="UniProtKB-ARBA"/>
</dbReference>
<organism evidence="18 19">
    <name type="scientific">Penicillium cosmopolitanum</name>
    <dbReference type="NCBI Taxonomy" id="1131564"/>
    <lineage>
        <taxon>Eukaryota</taxon>
        <taxon>Fungi</taxon>
        <taxon>Dikarya</taxon>
        <taxon>Ascomycota</taxon>
        <taxon>Pezizomycotina</taxon>
        <taxon>Eurotiomycetes</taxon>
        <taxon>Eurotiomycetidae</taxon>
        <taxon>Eurotiales</taxon>
        <taxon>Aspergillaceae</taxon>
        <taxon>Penicillium</taxon>
    </lineage>
</organism>
<evidence type="ECO:0000256" key="9">
    <source>
        <dbReference type="ARBA" id="ARBA00023002"/>
    </source>
</evidence>
<dbReference type="OrthoDB" id="1470350at2759"/>
<keyword evidence="19" id="KW-1185">Reference proteome</keyword>
<evidence type="ECO:0000256" key="6">
    <source>
        <dbReference type="ARBA" id="ARBA00022692"/>
    </source>
</evidence>
<evidence type="ECO:0000256" key="11">
    <source>
        <dbReference type="ARBA" id="ARBA00023033"/>
    </source>
</evidence>
<keyword evidence="9 16" id="KW-0560">Oxidoreductase</keyword>
<evidence type="ECO:0000256" key="10">
    <source>
        <dbReference type="ARBA" id="ARBA00023004"/>
    </source>
</evidence>
<dbReference type="GO" id="GO:0016020">
    <property type="term" value="C:membrane"/>
    <property type="evidence" value="ECO:0007669"/>
    <property type="project" value="UniProtKB-SubCell"/>
</dbReference>
<dbReference type="GO" id="GO:0043386">
    <property type="term" value="P:mycotoxin biosynthetic process"/>
    <property type="evidence" value="ECO:0007669"/>
    <property type="project" value="UniProtKB-ARBA"/>
</dbReference>
<dbReference type="InterPro" id="IPR002401">
    <property type="entry name" value="Cyt_P450_E_grp-I"/>
</dbReference>
<comment type="subcellular location">
    <subcellularLocation>
        <location evidence="2">Membrane</location>
    </subcellularLocation>
</comment>
<dbReference type="GO" id="GO:0004497">
    <property type="term" value="F:monooxygenase activity"/>
    <property type="evidence" value="ECO:0007669"/>
    <property type="project" value="UniProtKB-KW"/>
</dbReference>
<dbReference type="PANTHER" id="PTHR24305:SF237">
    <property type="entry name" value="CYTOCHROME P450 MONOOXYGENASE ATNE-RELATED"/>
    <property type="match status" value="1"/>
</dbReference>
<evidence type="ECO:0000256" key="8">
    <source>
        <dbReference type="ARBA" id="ARBA00022989"/>
    </source>
</evidence>
<dbReference type="Proteomes" id="UP001147747">
    <property type="component" value="Unassembled WGS sequence"/>
</dbReference>
<dbReference type="PROSITE" id="PS00086">
    <property type="entry name" value="CYTOCHROME_P450"/>
    <property type="match status" value="1"/>
</dbReference>
<dbReference type="GO" id="GO:0016705">
    <property type="term" value="F:oxidoreductase activity, acting on paired donors, with incorporation or reduction of molecular oxygen"/>
    <property type="evidence" value="ECO:0007669"/>
    <property type="project" value="InterPro"/>
</dbReference>
<dbReference type="PANTHER" id="PTHR24305">
    <property type="entry name" value="CYTOCHROME P450"/>
    <property type="match status" value="1"/>
</dbReference>